<evidence type="ECO:0000313" key="1">
    <source>
        <dbReference type="EMBL" id="GGP05881.1"/>
    </source>
</evidence>
<evidence type="ECO:0008006" key="3">
    <source>
        <dbReference type="Google" id="ProtNLM"/>
    </source>
</evidence>
<proteinExistence type="predicted"/>
<keyword evidence="2" id="KW-1185">Reference proteome</keyword>
<accession>A0ABQ2NMF3</accession>
<sequence>MKNLIKIIPFLVLLLTCKKKEHLNCQDVREIAKSDFKKGKYLYYEYQFLTDDKSSNEEFSEILKDNNIKVIFKTSYPISDLVDKKNQIEENKFCYEQMMNILIKGKFGYNYFDKIRKKADSISSSKSKNLKVII</sequence>
<name>A0ABQ2NMF3_9FLAO</name>
<gene>
    <name evidence="1" type="ORF">GCM10010992_23780</name>
</gene>
<dbReference type="Proteomes" id="UP000620064">
    <property type="component" value="Unassembled WGS sequence"/>
</dbReference>
<reference evidence="2" key="1">
    <citation type="journal article" date="2019" name="Int. J. Syst. Evol. Microbiol.">
        <title>The Global Catalogue of Microorganisms (GCM) 10K type strain sequencing project: providing services to taxonomists for standard genome sequencing and annotation.</title>
        <authorList>
            <consortium name="The Broad Institute Genomics Platform"/>
            <consortium name="The Broad Institute Genome Sequencing Center for Infectious Disease"/>
            <person name="Wu L."/>
            <person name="Ma J."/>
        </authorList>
    </citation>
    <scope>NUCLEOTIDE SEQUENCE [LARGE SCALE GENOMIC DNA]</scope>
    <source>
        <strain evidence="2">CGMCC 1.7656</strain>
    </source>
</reference>
<dbReference type="EMBL" id="BMLV01000006">
    <property type="protein sequence ID" value="GGP05881.1"/>
    <property type="molecule type" value="Genomic_DNA"/>
</dbReference>
<comment type="caution">
    <text evidence="1">The sequence shown here is derived from an EMBL/GenBank/DDBJ whole genome shotgun (WGS) entry which is preliminary data.</text>
</comment>
<evidence type="ECO:0000313" key="2">
    <source>
        <dbReference type="Proteomes" id="UP000620064"/>
    </source>
</evidence>
<organism evidence="1 2">
    <name type="scientific">Cloacibacterium rupense</name>
    <dbReference type="NCBI Taxonomy" id="517423"/>
    <lineage>
        <taxon>Bacteria</taxon>
        <taxon>Pseudomonadati</taxon>
        <taxon>Bacteroidota</taxon>
        <taxon>Flavobacteriia</taxon>
        <taxon>Flavobacteriales</taxon>
        <taxon>Weeksellaceae</taxon>
    </lineage>
</organism>
<protein>
    <recommendedName>
        <fullName evidence="3">Lipoprotein</fullName>
    </recommendedName>
</protein>
<dbReference type="RefSeq" id="WP_188618354.1">
    <property type="nucleotide sequence ID" value="NZ_BMLV01000006.1"/>
</dbReference>